<evidence type="ECO:0000313" key="2">
    <source>
        <dbReference type="Proteomes" id="UP001233999"/>
    </source>
</evidence>
<feature type="non-terminal residue" evidence="1">
    <location>
        <position position="91"/>
    </location>
</feature>
<organism evidence="1 2">
    <name type="scientific">Diploptera punctata</name>
    <name type="common">Pacific beetle cockroach</name>
    <dbReference type="NCBI Taxonomy" id="6984"/>
    <lineage>
        <taxon>Eukaryota</taxon>
        <taxon>Metazoa</taxon>
        <taxon>Ecdysozoa</taxon>
        <taxon>Arthropoda</taxon>
        <taxon>Hexapoda</taxon>
        <taxon>Insecta</taxon>
        <taxon>Pterygota</taxon>
        <taxon>Neoptera</taxon>
        <taxon>Polyneoptera</taxon>
        <taxon>Dictyoptera</taxon>
        <taxon>Blattodea</taxon>
        <taxon>Blaberoidea</taxon>
        <taxon>Blaberidae</taxon>
        <taxon>Diplopterinae</taxon>
        <taxon>Diploptera</taxon>
    </lineage>
</organism>
<keyword evidence="2" id="KW-1185">Reference proteome</keyword>
<reference evidence="1" key="2">
    <citation type="submission" date="2023-05" db="EMBL/GenBank/DDBJ databases">
        <authorList>
            <person name="Fouks B."/>
        </authorList>
    </citation>
    <scope>NUCLEOTIDE SEQUENCE</scope>
    <source>
        <strain evidence="1">Stay&amp;Tobe</strain>
        <tissue evidence="1">Testes</tissue>
    </source>
</reference>
<comment type="caution">
    <text evidence="1">The sequence shown here is derived from an EMBL/GenBank/DDBJ whole genome shotgun (WGS) entry which is preliminary data.</text>
</comment>
<accession>A0AAD8A135</accession>
<reference evidence="1" key="1">
    <citation type="journal article" date="2023" name="IScience">
        <title>Live-bearing cockroach genome reveals convergent evolutionary mechanisms linked to viviparity in insects and beyond.</title>
        <authorList>
            <person name="Fouks B."/>
            <person name="Harrison M.C."/>
            <person name="Mikhailova A.A."/>
            <person name="Marchal E."/>
            <person name="English S."/>
            <person name="Carruthers M."/>
            <person name="Jennings E.C."/>
            <person name="Chiamaka E.L."/>
            <person name="Frigard R.A."/>
            <person name="Pippel M."/>
            <person name="Attardo G.M."/>
            <person name="Benoit J.B."/>
            <person name="Bornberg-Bauer E."/>
            <person name="Tobe S.S."/>
        </authorList>
    </citation>
    <scope>NUCLEOTIDE SEQUENCE</scope>
    <source>
        <strain evidence="1">Stay&amp;Tobe</strain>
    </source>
</reference>
<sequence>MALNMQEQITIAAWAITYANDRDAAGRARCEFNVALQPSTVVKWRKRLLETGRMQKIKPPGSTRINTDAETTKRIVEAFDASPQKSTRQAA</sequence>
<dbReference type="AlphaFoldDB" id="A0AAD8A135"/>
<evidence type="ECO:0000313" key="1">
    <source>
        <dbReference type="EMBL" id="KAJ9590436.1"/>
    </source>
</evidence>
<dbReference type="Proteomes" id="UP001233999">
    <property type="component" value="Unassembled WGS sequence"/>
</dbReference>
<name>A0AAD8A135_DIPPU</name>
<gene>
    <name evidence="1" type="ORF">L9F63_016523</name>
</gene>
<protein>
    <submittedName>
        <fullName evidence="1">Uncharacterized protein</fullName>
    </submittedName>
</protein>
<proteinExistence type="predicted"/>
<dbReference type="EMBL" id="JASPKZ010004216">
    <property type="protein sequence ID" value="KAJ9590436.1"/>
    <property type="molecule type" value="Genomic_DNA"/>
</dbReference>